<reference evidence="1 2" key="1">
    <citation type="submission" date="2018-11" db="EMBL/GenBank/DDBJ databases">
        <title>Rhizobium chutanense sp. nov., isolated from root nodules of Phaseolus vulgaris in China.</title>
        <authorList>
            <person name="Huo Y."/>
        </authorList>
    </citation>
    <scope>NUCLEOTIDE SEQUENCE [LARGE SCALE GENOMIC DNA]</scope>
    <source>
        <strain evidence="1 2">C16</strain>
    </source>
</reference>
<dbReference type="OrthoDB" id="8374349at2"/>
<sequence>MLQTSEIRHYEPGSEGGGRTWATIATLLQTAFCRARQKHVYADQQTMPINRLCQRFRHHSGRLVGIA</sequence>
<dbReference type="Proteomes" id="UP000278081">
    <property type="component" value="Unassembled WGS sequence"/>
</dbReference>
<comment type="caution">
    <text evidence="1">The sequence shown here is derived from an EMBL/GenBank/DDBJ whole genome shotgun (WGS) entry which is preliminary data.</text>
</comment>
<evidence type="ECO:0000313" key="1">
    <source>
        <dbReference type="EMBL" id="RUM01780.1"/>
    </source>
</evidence>
<accession>A0A432NQ39</accession>
<proteinExistence type="predicted"/>
<organism evidence="1 2">
    <name type="scientific">Rhizobium chutanense</name>
    <dbReference type="NCBI Taxonomy" id="2035448"/>
    <lineage>
        <taxon>Bacteria</taxon>
        <taxon>Pseudomonadati</taxon>
        <taxon>Pseudomonadota</taxon>
        <taxon>Alphaproteobacteria</taxon>
        <taxon>Hyphomicrobiales</taxon>
        <taxon>Rhizobiaceae</taxon>
        <taxon>Rhizobium/Agrobacterium group</taxon>
        <taxon>Rhizobium</taxon>
    </lineage>
</organism>
<dbReference type="AlphaFoldDB" id="A0A432NQ39"/>
<name>A0A432NQ39_9HYPH</name>
<gene>
    <name evidence="1" type="ORF">EFR84_22095</name>
</gene>
<protein>
    <submittedName>
        <fullName evidence="1">Uncharacterized protein</fullName>
    </submittedName>
</protein>
<evidence type="ECO:0000313" key="2">
    <source>
        <dbReference type="Proteomes" id="UP000278081"/>
    </source>
</evidence>
<dbReference type="EMBL" id="RJTJ01000021">
    <property type="protein sequence ID" value="RUM01780.1"/>
    <property type="molecule type" value="Genomic_DNA"/>
</dbReference>